<dbReference type="GO" id="GO:0009234">
    <property type="term" value="P:menaquinone biosynthetic process"/>
    <property type="evidence" value="ECO:0007669"/>
    <property type="project" value="TreeGrafter"/>
</dbReference>
<dbReference type="AlphaFoldDB" id="A0A2T2X3R2"/>
<dbReference type="InterPro" id="IPR014748">
    <property type="entry name" value="Enoyl-CoA_hydra_C"/>
</dbReference>
<proteinExistence type="inferred from homology"/>
<dbReference type="GO" id="GO:0005829">
    <property type="term" value="C:cytosol"/>
    <property type="evidence" value="ECO:0007669"/>
    <property type="project" value="TreeGrafter"/>
</dbReference>
<dbReference type="InterPro" id="IPR018376">
    <property type="entry name" value="Enoyl-CoA_hyd/isom_CS"/>
</dbReference>
<evidence type="ECO:0000256" key="2">
    <source>
        <dbReference type="RuleBase" id="RU003707"/>
    </source>
</evidence>
<dbReference type="Proteomes" id="UP000242699">
    <property type="component" value="Unassembled WGS sequence"/>
</dbReference>
<dbReference type="InterPro" id="IPR001753">
    <property type="entry name" value="Enoyl-CoA_hydra/iso"/>
</dbReference>
<keyword evidence="3" id="KW-0456">Lyase</keyword>
<dbReference type="CDD" id="cd06558">
    <property type="entry name" value="crotonase-like"/>
    <property type="match status" value="1"/>
</dbReference>
<protein>
    <submittedName>
        <fullName evidence="3">1,4-dihydroxy-2-naphthoyl-CoA synthase</fullName>
        <ecNumber evidence="3">4.1.3.36</ecNumber>
    </submittedName>
</protein>
<dbReference type="Pfam" id="PF00378">
    <property type="entry name" value="ECH_1"/>
    <property type="match status" value="1"/>
</dbReference>
<sequence>MDSSLNQIMTKITSKEVGNMSAKFEDILYEVSPKGVARLTINREHAYNAYTAQTLQEMREAVRMAAFDDSVYMLVVSGAGRKAFCTGGDVKEYADHYVNHPHDFWQYMVHFQDCLDAIRHLGKPTIARLNGMAVGGGNEVNMACDLAVMADHAVIRQVGTRVGSVAAGGGTQWLPIMVGDRRARELLYFSEPISSATALDWGLVNRVVPYEALDDVIDEWTEKLTDKFGECLRYTQEATNYWKDSSWYGTIGHAREWLSLHFAHPEPQEGMQAFVEKRSPDYRAIRERQKEGRGDFWYGAPTRVCPSCGAHAIPQDFRFCGVCGQEMPKEGEK</sequence>
<name>A0A2T2X3R2_9FIRM</name>
<dbReference type="PANTHER" id="PTHR43113:SF1">
    <property type="entry name" value="1,4-DIHYDROXY-2-NAPHTHOYL-COA SYNTHASE, PEROXISOMAL"/>
    <property type="match status" value="1"/>
</dbReference>
<dbReference type="GO" id="GO:0008935">
    <property type="term" value="F:1,4-dihydroxy-2-naphthoyl-CoA synthase activity"/>
    <property type="evidence" value="ECO:0007669"/>
    <property type="project" value="UniProtKB-EC"/>
</dbReference>
<dbReference type="EMBL" id="PXYT01000017">
    <property type="protein sequence ID" value="PSR29119.1"/>
    <property type="molecule type" value="Genomic_DNA"/>
</dbReference>
<dbReference type="Gene3D" id="3.90.226.10">
    <property type="entry name" value="2-enoyl-CoA Hydratase, Chain A, domain 1"/>
    <property type="match status" value="1"/>
</dbReference>
<dbReference type="PANTHER" id="PTHR43113">
    <property type="entry name" value="NUCLEOSIDE-DIPHOSPHATE-SUGAR EPIMERASE"/>
    <property type="match status" value="1"/>
</dbReference>
<evidence type="ECO:0000313" key="4">
    <source>
        <dbReference type="Proteomes" id="UP000242699"/>
    </source>
</evidence>
<evidence type="ECO:0000313" key="3">
    <source>
        <dbReference type="EMBL" id="PSR29119.1"/>
    </source>
</evidence>
<comment type="caution">
    <text evidence="3">The sequence shown here is derived from an EMBL/GenBank/DDBJ whole genome shotgun (WGS) entry which is preliminary data.</text>
</comment>
<dbReference type="Gene3D" id="1.10.12.10">
    <property type="entry name" value="Lyase 2-enoyl-coa Hydratase, Chain A, domain 2"/>
    <property type="match status" value="1"/>
</dbReference>
<organism evidence="3 4">
    <name type="scientific">Sulfobacillus benefaciens</name>
    <dbReference type="NCBI Taxonomy" id="453960"/>
    <lineage>
        <taxon>Bacteria</taxon>
        <taxon>Bacillati</taxon>
        <taxon>Bacillota</taxon>
        <taxon>Clostridia</taxon>
        <taxon>Eubacteriales</taxon>
        <taxon>Clostridiales Family XVII. Incertae Sedis</taxon>
        <taxon>Sulfobacillus</taxon>
    </lineage>
</organism>
<dbReference type="SUPFAM" id="SSF52096">
    <property type="entry name" value="ClpP/crotonase"/>
    <property type="match status" value="1"/>
</dbReference>
<gene>
    <name evidence="3" type="ORF">C7B43_08920</name>
</gene>
<dbReference type="InterPro" id="IPR029045">
    <property type="entry name" value="ClpP/crotonase-like_dom_sf"/>
</dbReference>
<reference evidence="3 4" key="1">
    <citation type="journal article" date="2014" name="BMC Genomics">
        <title>Comparison of environmental and isolate Sulfobacillus genomes reveals diverse carbon, sulfur, nitrogen, and hydrogen metabolisms.</title>
        <authorList>
            <person name="Justice N.B."/>
            <person name="Norman A."/>
            <person name="Brown C.T."/>
            <person name="Singh A."/>
            <person name="Thomas B.C."/>
            <person name="Banfield J.F."/>
        </authorList>
    </citation>
    <scope>NUCLEOTIDE SEQUENCE [LARGE SCALE GENOMIC DNA]</scope>
    <source>
        <strain evidence="3">AMDSBA1</strain>
    </source>
</reference>
<evidence type="ECO:0000256" key="1">
    <source>
        <dbReference type="ARBA" id="ARBA00005254"/>
    </source>
</evidence>
<accession>A0A2T2X3R2</accession>
<dbReference type="EC" id="4.1.3.36" evidence="3"/>
<comment type="similarity">
    <text evidence="1 2">Belongs to the enoyl-CoA hydratase/isomerase family.</text>
</comment>
<dbReference type="PROSITE" id="PS00166">
    <property type="entry name" value="ENOYL_COA_HYDRATASE"/>
    <property type="match status" value="1"/>
</dbReference>